<organism evidence="1 2">
    <name type="scientific">Arabis nemorensis</name>
    <dbReference type="NCBI Taxonomy" id="586526"/>
    <lineage>
        <taxon>Eukaryota</taxon>
        <taxon>Viridiplantae</taxon>
        <taxon>Streptophyta</taxon>
        <taxon>Embryophyta</taxon>
        <taxon>Tracheophyta</taxon>
        <taxon>Spermatophyta</taxon>
        <taxon>Magnoliopsida</taxon>
        <taxon>eudicotyledons</taxon>
        <taxon>Gunneridae</taxon>
        <taxon>Pentapetalae</taxon>
        <taxon>rosids</taxon>
        <taxon>malvids</taxon>
        <taxon>Brassicales</taxon>
        <taxon>Brassicaceae</taxon>
        <taxon>Arabideae</taxon>
        <taxon>Arabis</taxon>
    </lineage>
</organism>
<accession>A0A565AY48</accession>
<dbReference type="OrthoDB" id="1108604at2759"/>
<sequence>MEQNGSIMILKNQHVSERSLKEVSRDHGTDGQRCHSFIKKHGILLLRYEWDPKIVHLVKTNFDKLAASRLKRMGNLAKSRGVKPEWILLDQLESDISSLEDTKNHTEKQRSMCFSAV</sequence>
<gene>
    <name evidence="1" type="ORF">ANE_LOCUS4781</name>
</gene>
<dbReference type="AlphaFoldDB" id="A0A565AY48"/>
<reference evidence="1" key="1">
    <citation type="submission" date="2019-07" db="EMBL/GenBank/DDBJ databases">
        <authorList>
            <person name="Dittberner H."/>
        </authorList>
    </citation>
    <scope>NUCLEOTIDE SEQUENCE [LARGE SCALE GENOMIC DNA]</scope>
</reference>
<proteinExistence type="predicted"/>
<protein>
    <submittedName>
        <fullName evidence="1">Uncharacterized protein</fullName>
    </submittedName>
</protein>
<evidence type="ECO:0000313" key="1">
    <source>
        <dbReference type="EMBL" id="VVA94336.1"/>
    </source>
</evidence>
<comment type="caution">
    <text evidence="1">The sequence shown here is derived from an EMBL/GenBank/DDBJ whole genome shotgun (WGS) entry which is preliminary data.</text>
</comment>
<keyword evidence="2" id="KW-1185">Reference proteome</keyword>
<dbReference type="EMBL" id="CABITT030000002">
    <property type="protein sequence ID" value="VVA94336.1"/>
    <property type="molecule type" value="Genomic_DNA"/>
</dbReference>
<evidence type="ECO:0000313" key="2">
    <source>
        <dbReference type="Proteomes" id="UP000489600"/>
    </source>
</evidence>
<dbReference type="Proteomes" id="UP000489600">
    <property type="component" value="Unassembled WGS sequence"/>
</dbReference>
<name>A0A565AY48_9BRAS</name>